<reference evidence="2" key="1">
    <citation type="journal article" date="2009" name="Aquat. Toxicol.">
        <title>Gene expression profiling of copper-induced responses in the intertidal copepod Tigriopus japonicus using a 6K oligochip microarray.</title>
        <authorList>
            <person name="Ki J.S."/>
            <person name="Raisuddin S."/>
            <person name="Lee K.W."/>
            <person name="Hwang D.S."/>
            <person name="Han J."/>
            <person name="Rhee J.S."/>
            <person name="Kim I.C."/>
            <person name="Park H.G."/>
            <person name="Ryu J.C."/>
            <person name="Lee J.S."/>
        </authorList>
    </citation>
    <scope>NUCLEOTIDE SEQUENCE</scope>
</reference>
<protein>
    <submittedName>
        <fullName evidence="2">Nicotinic acetylcholine beta-like protein</fullName>
    </submittedName>
</protein>
<dbReference type="GO" id="GO:0005230">
    <property type="term" value="F:extracellular ligand-gated monoatomic ion channel activity"/>
    <property type="evidence" value="ECO:0007669"/>
    <property type="project" value="InterPro"/>
</dbReference>
<organism evidence="2">
    <name type="scientific">Tigriopus japonicus</name>
    <name type="common">Copepod</name>
    <dbReference type="NCBI Taxonomy" id="158387"/>
    <lineage>
        <taxon>Eukaryota</taxon>
        <taxon>Metazoa</taxon>
        <taxon>Ecdysozoa</taxon>
        <taxon>Arthropoda</taxon>
        <taxon>Crustacea</taxon>
        <taxon>Multicrustacea</taxon>
        <taxon>Hexanauplia</taxon>
        <taxon>Copepoda</taxon>
        <taxon>Harpacticoida</taxon>
        <taxon>Harpacticidae</taxon>
        <taxon>Tigriopus</taxon>
    </lineage>
</organism>
<name>C6JWB8_TIGJA</name>
<dbReference type="Pfam" id="PF02931">
    <property type="entry name" value="Neur_chan_LBD"/>
    <property type="match status" value="1"/>
</dbReference>
<dbReference type="AlphaFoldDB" id="C6JWB8"/>
<evidence type="ECO:0000313" key="2">
    <source>
        <dbReference type="EMBL" id="ACS36126.1"/>
    </source>
</evidence>
<accession>C6JWB8</accession>
<dbReference type="EMBL" id="GQ144713">
    <property type="protein sequence ID" value="ACS36126.1"/>
    <property type="molecule type" value="mRNA"/>
</dbReference>
<proteinExistence type="evidence at transcript level"/>
<dbReference type="InterPro" id="IPR006202">
    <property type="entry name" value="Neur_chan_lig-bd"/>
</dbReference>
<dbReference type="Gene3D" id="2.70.170.10">
    <property type="entry name" value="Neurotransmitter-gated ion-channel ligand-binding domain"/>
    <property type="match status" value="1"/>
</dbReference>
<dbReference type="SUPFAM" id="SSF63712">
    <property type="entry name" value="Nicotinic receptor ligand binding domain-like"/>
    <property type="match status" value="1"/>
</dbReference>
<feature type="non-terminal residue" evidence="2">
    <location>
        <position position="51"/>
    </location>
</feature>
<reference evidence="2" key="2">
    <citation type="submission" date="2009-05" db="EMBL/GenBank/DDBJ databases">
        <authorList>
            <person name="Lee J.-S."/>
        </authorList>
    </citation>
    <scope>NUCLEOTIDE SEQUENCE</scope>
</reference>
<dbReference type="InterPro" id="IPR036734">
    <property type="entry name" value="Neur_chan_lig-bd_sf"/>
</dbReference>
<feature type="non-terminal residue" evidence="2">
    <location>
        <position position="1"/>
    </location>
</feature>
<evidence type="ECO:0000259" key="1">
    <source>
        <dbReference type="Pfam" id="PF02931"/>
    </source>
</evidence>
<sequence length="51" mass="6287">VIKGKMWYRYMWTDERLTWDSDQAQGFTTLKVNPTQIWTPDVYPYNRFDSH</sequence>
<dbReference type="GO" id="GO:0016020">
    <property type="term" value="C:membrane"/>
    <property type="evidence" value="ECO:0007669"/>
    <property type="project" value="InterPro"/>
</dbReference>
<feature type="domain" description="Neurotransmitter-gated ion-channel ligand-binding" evidence="1">
    <location>
        <begin position="3"/>
        <end position="49"/>
    </location>
</feature>